<dbReference type="EMBL" id="FQVH01000005">
    <property type="protein sequence ID" value="SHE74398.1"/>
    <property type="molecule type" value="Genomic_DNA"/>
</dbReference>
<feature type="domain" description="Gfo/Idh/MocA-like oxidoreductase C-terminal" evidence="3">
    <location>
        <begin position="135"/>
        <end position="343"/>
    </location>
</feature>
<organism evidence="4 5">
    <name type="scientific">Caldanaerobius fijiensis DSM 17918</name>
    <dbReference type="NCBI Taxonomy" id="1121256"/>
    <lineage>
        <taxon>Bacteria</taxon>
        <taxon>Bacillati</taxon>
        <taxon>Bacillota</taxon>
        <taxon>Clostridia</taxon>
        <taxon>Thermoanaerobacterales</taxon>
        <taxon>Thermoanaerobacteraceae</taxon>
        <taxon>Caldanaerobius</taxon>
    </lineage>
</organism>
<gene>
    <name evidence="4" type="ORF">SAMN02746089_00713</name>
</gene>
<dbReference type="PANTHER" id="PTHR43249">
    <property type="entry name" value="UDP-N-ACETYL-2-AMINO-2-DEOXY-D-GLUCURONATE OXIDASE"/>
    <property type="match status" value="1"/>
</dbReference>
<dbReference type="InterPro" id="IPR036291">
    <property type="entry name" value="NAD(P)-bd_dom_sf"/>
</dbReference>
<sequence length="346" mass="38560">MKKKLGFAIVGCGVISKTHARCISELPDAQLIAVADIIEERAKNLAEQYNCDYYTDYHELLKRDDIDVVNVTTPSGLHAMVGIDAAKAGKHVIVEKPIDVTLEKADALIKACREAGVKLCSISQHRFDDDIVILKKAVEEGKLGQLNFGGSHTKWYRSQEYYDSGDWRGTWELDGGGALMNQSIHYVDLLQYIMGPVEEVYAYCATRAHVRIEVEDEAIAAVKFKNGAIGVIEGNTAAYPGFCTRLDIYGSEGSVIVENDRIKEWKLKSGEEKPETAVENEKLIVGTSSADIWHNSHKKEIQDMIDAIQNDRDPMVTGEEGRKPLEIILAIYESARRHEPVKLPLK</sequence>
<dbReference type="RefSeq" id="WP_073341825.1">
    <property type="nucleotide sequence ID" value="NZ_FQVH01000005.1"/>
</dbReference>
<evidence type="ECO:0000256" key="1">
    <source>
        <dbReference type="ARBA" id="ARBA00010928"/>
    </source>
</evidence>
<evidence type="ECO:0000313" key="4">
    <source>
        <dbReference type="EMBL" id="SHE74398.1"/>
    </source>
</evidence>
<comment type="similarity">
    <text evidence="1">Belongs to the Gfo/Idh/MocA family.</text>
</comment>
<evidence type="ECO:0000259" key="2">
    <source>
        <dbReference type="Pfam" id="PF01408"/>
    </source>
</evidence>
<dbReference type="PANTHER" id="PTHR43249:SF1">
    <property type="entry name" value="D-GLUCOSIDE 3-DEHYDROGENASE"/>
    <property type="match status" value="1"/>
</dbReference>
<dbReference type="InterPro" id="IPR052515">
    <property type="entry name" value="Gfo/Idh/MocA_Oxidoreductase"/>
</dbReference>
<dbReference type="SUPFAM" id="SSF55347">
    <property type="entry name" value="Glyceraldehyde-3-phosphate dehydrogenase-like, C-terminal domain"/>
    <property type="match status" value="1"/>
</dbReference>
<protein>
    <submittedName>
        <fullName evidence="4">Predicted dehydrogenase</fullName>
    </submittedName>
</protein>
<evidence type="ECO:0000313" key="5">
    <source>
        <dbReference type="Proteomes" id="UP000184088"/>
    </source>
</evidence>
<dbReference type="SUPFAM" id="SSF51735">
    <property type="entry name" value="NAD(P)-binding Rossmann-fold domains"/>
    <property type="match status" value="1"/>
</dbReference>
<evidence type="ECO:0000259" key="3">
    <source>
        <dbReference type="Pfam" id="PF02894"/>
    </source>
</evidence>
<reference evidence="4 5" key="1">
    <citation type="submission" date="2016-11" db="EMBL/GenBank/DDBJ databases">
        <authorList>
            <person name="Jaros S."/>
            <person name="Januszkiewicz K."/>
            <person name="Wedrychowicz H."/>
        </authorList>
    </citation>
    <scope>NUCLEOTIDE SEQUENCE [LARGE SCALE GENOMIC DNA]</scope>
    <source>
        <strain evidence="4 5">DSM 17918</strain>
    </source>
</reference>
<dbReference type="AlphaFoldDB" id="A0A1M4VZI6"/>
<dbReference type="Pfam" id="PF01408">
    <property type="entry name" value="GFO_IDH_MocA"/>
    <property type="match status" value="1"/>
</dbReference>
<dbReference type="OrthoDB" id="240873at2"/>
<proteinExistence type="inferred from homology"/>
<dbReference type="Gene3D" id="3.30.360.10">
    <property type="entry name" value="Dihydrodipicolinate Reductase, domain 2"/>
    <property type="match status" value="1"/>
</dbReference>
<name>A0A1M4VZI6_9THEO</name>
<dbReference type="GO" id="GO:0000166">
    <property type="term" value="F:nucleotide binding"/>
    <property type="evidence" value="ECO:0007669"/>
    <property type="project" value="InterPro"/>
</dbReference>
<dbReference type="STRING" id="1121256.SAMN02746089_00713"/>
<accession>A0A1M4VZI6</accession>
<dbReference type="Pfam" id="PF02894">
    <property type="entry name" value="GFO_IDH_MocA_C"/>
    <property type="match status" value="1"/>
</dbReference>
<dbReference type="Gene3D" id="3.40.50.720">
    <property type="entry name" value="NAD(P)-binding Rossmann-like Domain"/>
    <property type="match status" value="1"/>
</dbReference>
<keyword evidence="5" id="KW-1185">Reference proteome</keyword>
<feature type="domain" description="Gfo/Idh/MocA-like oxidoreductase N-terminal" evidence="2">
    <location>
        <begin position="6"/>
        <end position="119"/>
    </location>
</feature>
<dbReference type="InterPro" id="IPR000683">
    <property type="entry name" value="Gfo/Idh/MocA-like_OxRdtase_N"/>
</dbReference>
<dbReference type="Proteomes" id="UP000184088">
    <property type="component" value="Unassembled WGS sequence"/>
</dbReference>
<dbReference type="InterPro" id="IPR004104">
    <property type="entry name" value="Gfo/Idh/MocA-like_OxRdtase_C"/>
</dbReference>